<dbReference type="Gene3D" id="3.10.129.10">
    <property type="entry name" value="Hotdog Thioesterase"/>
    <property type="match status" value="1"/>
</dbReference>
<dbReference type="InterPro" id="IPR054545">
    <property type="entry name" value="ApeI-like"/>
</dbReference>
<dbReference type="EMBL" id="DSDO01000363">
    <property type="protein sequence ID" value="HDR47103.1"/>
    <property type="molecule type" value="Genomic_DNA"/>
</dbReference>
<reference evidence="3" key="1">
    <citation type="journal article" date="2020" name="mSystems">
        <title>Genome- and Community-Level Interaction Insights into Carbon Utilization and Element Cycling Functions of Hydrothermarchaeota in Hydrothermal Sediment.</title>
        <authorList>
            <person name="Zhou Z."/>
            <person name="Liu Y."/>
            <person name="Xu W."/>
            <person name="Pan J."/>
            <person name="Luo Z.H."/>
            <person name="Li M."/>
        </authorList>
    </citation>
    <scope>NUCLEOTIDE SEQUENCE [LARGE SCALE GENOMIC DNA]</scope>
    <source>
        <strain evidence="3">SpSt-1220</strain>
    </source>
</reference>
<evidence type="ECO:0000256" key="1">
    <source>
        <dbReference type="ARBA" id="ARBA00023239"/>
    </source>
</evidence>
<dbReference type="InterPro" id="IPR013114">
    <property type="entry name" value="FabA_FabZ"/>
</dbReference>
<gene>
    <name evidence="3" type="ORF">ENN94_05310</name>
</gene>
<feature type="domain" description="ApeI dehydratase-like" evidence="2">
    <location>
        <begin position="66"/>
        <end position="147"/>
    </location>
</feature>
<dbReference type="GO" id="GO:0016829">
    <property type="term" value="F:lyase activity"/>
    <property type="evidence" value="ECO:0007669"/>
    <property type="project" value="UniProtKB-KW"/>
</dbReference>
<accession>A0A831PHQ3</accession>
<dbReference type="SUPFAM" id="SSF54637">
    <property type="entry name" value="Thioesterase/thiol ester dehydrase-isomerase"/>
    <property type="match status" value="1"/>
</dbReference>
<organism evidence="3">
    <name type="scientific">Geoalkalibacter subterraneus</name>
    <dbReference type="NCBI Taxonomy" id="483547"/>
    <lineage>
        <taxon>Bacteria</taxon>
        <taxon>Pseudomonadati</taxon>
        <taxon>Thermodesulfobacteriota</taxon>
        <taxon>Desulfuromonadia</taxon>
        <taxon>Desulfuromonadales</taxon>
        <taxon>Geoalkalibacteraceae</taxon>
        <taxon>Geoalkalibacter</taxon>
    </lineage>
</organism>
<comment type="caution">
    <text evidence="3">The sequence shown here is derived from an EMBL/GenBank/DDBJ whole genome shotgun (WGS) entry which is preliminary data.</text>
</comment>
<dbReference type="PANTHER" id="PTHR30272:SF1">
    <property type="entry name" value="3-HYDROXYACYL-[ACYL-CARRIER-PROTEIN] DEHYDRATASE"/>
    <property type="match status" value="1"/>
</dbReference>
<dbReference type="Proteomes" id="UP000886162">
    <property type="component" value="Unassembled WGS sequence"/>
</dbReference>
<dbReference type="InterPro" id="IPR029069">
    <property type="entry name" value="HotDog_dom_sf"/>
</dbReference>
<evidence type="ECO:0000313" key="3">
    <source>
        <dbReference type="EMBL" id="HDR47103.1"/>
    </source>
</evidence>
<sequence>MGACGAAPFLPSTINMPPVEVLLEGGAFMRSITQDEPRCRAILEALRQRPPFLFIDALDFRSPPAAAVAHFTFPEEAPYFEGHFPGDPVVPGVLLVEAMAQATRCALYLYLGVSAPGYLVRIEGCRFQKLVRPGERLTLRATIEDAEGLTGWAGTTVRMVGARCTVFRSGKRVARARVTLHMEALPVPLPEVSDTSNKSKGG</sequence>
<proteinExistence type="predicted"/>
<protein>
    <recommendedName>
        <fullName evidence="2">ApeI dehydratase-like domain-containing protein</fullName>
    </recommendedName>
</protein>
<dbReference type="AlphaFoldDB" id="A0A831PHQ3"/>
<dbReference type="PANTHER" id="PTHR30272">
    <property type="entry name" value="3-HYDROXYACYL-[ACYL-CARRIER-PROTEIN] DEHYDRATASE"/>
    <property type="match status" value="1"/>
</dbReference>
<name>A0A831PHQ3_9BACT</name>
<dbReference type="Pfam" id="PF22818">
    <property type="entry name" value="ApeI-like"/>
    <property type="match status" value="1"/>
</dbReference>
<evidence type="ECO:0000259" key="2">
    <source>
        <dbReference type="Pfam" id="PF22818"/>
    </source>
</evidence>
<keyword evidence="1" id="KW-0456">Lyase</keyword>